<dbReference type="AlphaFoldDB" id="A0A6C0B7P0"/>
<accession>A0A6C0B7P0</accession>
<name>A0A6C0B7P0_9ZZZZ</name>
<reference evidence="1" key="1">
    <citation type="journal article" date="2020" name="Nature">
        <title>Giant virus diversity and host interactions through global metagenomics.</title>
        <authorList>
            <person name="Schulz F."/>
            <person name="Roux S."/>
            <person name="Paez-Espino D."/>
            <person name="Jungbluth S."/>
            <person name="Walsh D.A."/>
            <person name="Denef V.J."/>
            <person name="McMahon K.D."/>
            <person name="Konstantinidis K.T."/>
            <person name="Eloe-Fadrosh E.A."/>
            <person name="Kyrpides N.C."/>
            <person name="Woyke T."/>
        </authorList>
    </citation>
    <scope>NUCLEOTIDE SEQUENCE</scope>
    <source>
        <strain evidence="1">GVMAG-M-3300010158-13</strain>
    </source>
</reference>
<proteinExistence type="predicted"/>
<protein>
    <submittedName>
        <fullName evidence="1">Uncharacterized protein</fullName>
    </submittedName>
</protein>
<evidence type="ECO:0000313" key="1">
    <source>
        <dbReference type="EMBL" id="QHS87874.1"/>
    </source>
</evidence>
<sequence length="178" mass="20552">MNHQEKMYGVADGITYQQNERTDDLNKRIIERQFPDYPLEPNYEPRPVPTKYSIFPIVDRRTPAKETRLDYPVHDSYINFNPGSNSAPIKGYFKNVDTETVLRNQTFSLQNTAHNTYIPSSKSDLYNVTVISSPSEQPYPLLFDKPALDKKLHPNVKNSDIGKNIFFNATRVQLRNGL</sequence>
<organism evidence="1">
    <name type="scientific">viral metagenome</name>
    <dbReference type="NCBI Taxonomy" id="1070528"/>
    <lineage>
        <taxon>unclassified sequences</taxon>
        <taxon>metagenomes</taxon>
        <taxon>organismal metagenomes</taxon>
    </lineage>
</organism>
<dbReference type="EMBL" id="MN739089">
    <property type="protein sequence ID" value="QHS87874.1"/>
    <property type="molecule type" value="Genomic_DNA"/>
</dbReference>